<reference evidence="1 2" key="1">
    <citation type="submission" date="2020-04" db="EMBL/GenBank/DDBJ databases">
        <authorList>
            <person name="De Canck E."/>
        </authorList>
    </citation>
    <scope>NUCLEOTIDE SEQUENCE [LARGE SCALE GENOMIC DNA]</scope>
    <source>
        <strain evidence="1 2">LMG 1873</strain>
    </source>
</reference>
<sequence length="88" mass="9574">MEPTDFKKYVHPQGEGIYVTRPDGTVAQAGDTVVLKTVAGETVRALVVAMHSDNASAYVGRQQDANGDAVLDQVRFNFEHIFEVEPAP</sequence>
<dbReference type="EMBL" id="CADIJS010000002">
    <property type="protein sequence ID" value="CAB3704362.1"/>
    <property type="molecule type" value="Genomic_DNA"/>
</dbReference>
<evidence type="ECO:0000313" key="2">
    <source>
        <dbReference type="Proteomes" id="UP000494116"/>
    </source>
</evidence>
<gene>
    <name evidence="1" type="ORF">LMG1873_02845</name>
</gene>
<keyword evidence="2" id="KW-1185">Reference proteome</keyword>
<organism evidence="1 2">
    <name type="scientific">Achromobacter piechaudii</name>
    <dbReference type="NCBI Taxonomy" id="72556"/>
    <lineage>
        <taxon>Bacteria</taxon>
        <taxon>Pseudomonadati</taxon>
        <taxon>Pseudomonadota</taxon>
        <taxon>Betaproteobacteria</taxon>
        <taxon>Burkholderiales</taxon>
        <taxon>Alcaligenaceae</taxon>
        <taxon>Achromobacter</taxon>
    </lineage>
</organism>
<proteinExistence type="predicted"/>
<evidence type="ECO:0000313" key="1">
    <source>
        <dbReference type="EMBL" id="CAB3704362.1"/>
    </source>
</evidence>
<dbReference type="Proteomes" id="UP000494116">
    <property type="component" value="Unassembled WGS sequence"/>
</dbReference>
<accession>A0ABN7F149</accession>
<protein>
    <submittedName>
        <fullName evidence="1">Uncharacterized protein</fullName>
    </submittedName>
</protein>
<comment type="caution">
    <text evidence="1">The sequence shown here is derived from an EMBL/GenBank/DDBJ whole genome shotgun (WGS) entry which is preliminary data.</text>
</comment>
<name>A0ABN7F149_9BURK</name>
<dbReference type="RefSeq" id="WP_061302587.1">
    <property type="nucleotide sequence ID" value="NZ_CADIJS010000002.1"/>
</dbReference>